<keyword evidence="3" id="KW-1185">Reference proteome</keyword>
<name>H8MVQ1_CORCM</name>
<gene>
    <name evidence="2" type="ordered locus">COCOR_04032</name>
</gene>
<evidence type="ECO:0000313" key="2">
    <source>
        <dbReference type="EMBL" id="AFE05582.1"/>
    </source>
</evidence>
<reference evidence="2 3" key="1">
    <citation type="journal article" date="2012" name="J. Bacteriol.">
        <title>Complete Genome Sequence of the Fruiting Myxobacterium Corallococcus coralloides DSM 2259.</title>
        <authorList>
            <person name="Huntley S."/>
            <person name="Zhang Y."/>
            <person name="Treuner-Lange A."/>
            <person name="Kneip S."/>
            <person name="Sensen C.W."/>
            <person name="Sogaard-Andersen L."/>
        </authorList>
    </citation>
    <scope>NUCLEOTIDE SEQUENCE [LARGE SCALE GENOMIC DNA]</scope>
    <source>
        <strain evidence="3">ATCC 25202 / DSM 2259 / NBRC 100086 / M2</strain>
    </source>
</reference>
<evidence type="ECO:0000313" key="3">
    <source>
        <dbReference type="Proteomes" id="UP000007587"/>
    </source>
</evidence>
<keyword evidence="1" id="KW-0812">Transmembrane</keyword>
<keyword evidence="1" id="KW-1133">Transmembrane helix</keyword>
<dbReference type="KEGG" id="ccx:COCOR_04032"/>
<organism evidence="2 3">
    <name type="scientific">Corallococcus coralloides (strain ATCC 25202 / DSM 2259 / NBRC 100086 / M2)</name>
    <name type="common">Myxococcus coralloides</name>
    <dbReference type="NCBI Taxonomy" id="1144275"/>
    <lineage>
        <taxon>Bacteria</taxon>
        <taxon>Pseudomonadati</taxon>
        <taxon>Myxococcota</taxon>
        <taxon>Myxococcia</taxon>
        <taxon>Myxococcales</taxon>
        <taxon>Cystobacterineae</taxon>
        <taxon>Myxococcaceae</taxon>
        <taxon>Corallococcus</taxon>
    </lineage>
</organism>
<feature type="transmembrane region" description="Helical" evidence="1">
    <location>
        <begin position="21"/>
        <end position="46"/>
    </location>
</feature>
<dbReference type="HOGENOM" id="CLU_1141063_0_0_7"/>
<sequence length="243" mass="27708">MVPCAGTQAGRHSKAMRSAELWNLVSAVLLSVGGAGALIFGLSSWLGKVWANRILEREKLAIQRELHTLQAESSLRLHELKERTDVLIKNIEAEHSRKHRVHNLQFAKEFELYTLIWKALHDLKLKIWALQPVGRPSEPLEKLKETRLRCVQEFAKAWRIVEQTVNENQPFFPKEVYEKIHALTQSSFDEAFKYSSGEWKDDFDLGLSQKALEGQQQLTSQIDAICNAIRTRIGLIEGVSAEP</sequence>
<dbReference type="AlphaFoldDB" id="H8MVQ1"/>
<dbReference type="EMBL" id="CP003389">
    <property type="protein sequence ID" value="AFE05582.1"/>
    <property type="molecule type" value="Genomic_DNA"/>
</dbReference>
<evidence type="ECO:0000256" key="1">
    <source>
        <dbReference type="SAM" id="Phobius"/>
    </source>
</evidence>
<protein>
    <submittedName>
        <fullName evidence="2">Uncharacterized protein</fullName>
    </submittedName>
</protein>
<reference evidence="3" key="2">
    <citation type="submission" date="2012-03" db="EMBL/GenBank/DDBJ databases">
        <title>Genome sequence of the fruiting myxobacterium Corallococcus coralloides DSM 2259.</title>
        <authorList>
            <person name="Huntley S."/>
            <person name="Zhang Y."/>
            <person name="Treuner-Lange A."/>
            <person name="Sensen C.W."/>
            <person name="Sogaard-Andersen L."/>
        </authorList>
    </citation>
    <scope>NUCLEOTIDE SEQUENCE [LARGE SCALE GENOMIC DNA]</scope>
    <source>
        <strain evidence="3">ATCC 25202 / DSM 2259 / NBRC 100086 / M2</strain>
    </source>
</reference>
<dbReference type="Proteomes" id="UP000007587">
    <property type="component" value="Chromosome"/>
</dbReference>
<proteinExistence type="predicted"/>
<keyword evidence="1" id="KW-0472">Membrane</keyword>
<accession>H8MVQ1</accession>
<dbReference type="InParanoid" id="H8MVQ1"/>